<dbReference type="NCBIfam" id="NF003743">
    <property type="entry name" value="PRK05340.1"/>
    <property type="match status" value="1"/>
</dbReference>
<evidence type="ECO:0000259" key="11">
    <source>
        <dbReference type="Pfam" id="PF00149"/>
    </source>
</evidence>
<dbReference type="AlphaFoldDB" id="A0A3N0V0U2"/>
<feature type="binding site" evidence="10">
    <location>
        <position position="16"/>
    </location>
    <ligand>
        <name>Mn(2+)</name>
        <dbReference type="ChEBI" id="CHEBI:29035"/>
        <label>1</label>
    </ligand>
</feature>
<dbReference type="GO" id="GO:0008758">
    <property type="term" value="F:UDP-2,3-diacylglucosamine hydrolase activity"/>
    <property type="evidence" value="ECO:0007669"/>
    <property type="project" value="UniProtKB-UniRule"/>
</dbReference>
<feature type="binding site" evidence="10">
    <location>
        <position position="47"/>
    </location>
    <ligand>
        <name>Mn(2+)</name>
        <dbReference type="ChEBI" id="CHEBI:29035"/>
        <label>1</label>
    </ligand>
</feature>
<feature type="binding site" evidence="10">
    <location>
        <position position="121"/>
    </location>
    <ligand>
        <name>Mn(2+)</name>
        <dbReference type="ChEBI" id="CHEBI:29035"/>
        <label>2</label>
    </ligand>
</feature>
<dbReference type="GO" id="GO:0005737">
    <property type="term" value="C:cytoplasm"/>
    <property type="evidence" value="ECO:0007669"/>
    <property type="project" value="InterPro"/>
</dbReference>
<dbReference type="SUPFAM" id="SSF56300">
    <property type="entry name" value="Metallo-dependent phosphatases"/>
    <property type="match status" value="1"/>
</dbReference>
<keyword evidence="5 10" id="KW-0479">Metal-binding</keyword>
<evidence type="ECO:0000256" key="3">
    <source>
        <dbReference type="ARBA" id="ARBA00022519"/>
    </source>
</evidence>
<keyword evidence="3 10" id="KW-0997">Cell inner membrane</keyword>
<dbReference type="InterPro" id="IPR004843">
    <property type="entry name" value="Calcineurin-like_PHP"/>
</dbReference>
<keyword evidence="6 10" id="KW-0378">Hydrolase</keyword>
<comment type="subcellular location">
    <subcellularLocation>
        <location evidence="10">Cell inner membrane</location>
        <topology evidence="10">Peripheral membrane protein</topology>
        <orientation evidence="10">Cytoplasmic side</orientation>
    </subcellularLocation>
</comment>
<dbReference type="InterPro" id="IPR029052">
    <property type="entry name" value="Metallo-depent_PP-like"/>
</dbReference>
<dbReference type="EMBL" id="RJVP01000003">
    <property type="protein sequence ID" value="ROH86222.1"/>
    <property type="molecule type" value="Genomic_DNA"/>
</dbReference>
<evidence type="ECO:0000313" key="12">
    <source>
        <dbReference type="EMBL" id="ROH86222.1"/>
    </source>
</evidence>
<comment type="function">
    <text evidence="10">Hydrolyzes the pyrophosphate bond of UDP-2,3-diacylglucosamine to yield 2,3-diacylglucosamine 1-phosphate (lipid X) and UMP by catalyzing the attack of water at the alpha-P atom. Involved in the biosynthesis of lipid A, a phosphorylated glycolipid that anchors the lipopolysaccharide to the outer membrane of the cell.</text>
</comment>
<evidence type="ECO:0000256" key="9">
    <source>
        <dbReference type="ARBA" id="ARBA00023211"/>
    </source>
</evidence>
<evidence type="ECO:0000256" key="5">
    <source>
        <dbReference type="ARBA" id="ARBA00022723"/>
    </source>
</evidence>
<dbReference type="Pfam" id="PF00149">
    <property type="entry name" value="Metallophos"/>
    <property type="match status" value="1"/>
</dbReference>
<dbReference type="CDD" id="cd07398">
    <property type="entry name" value="MPP_YbbF-LpxH"/>
    <property type="match status" value="1"/>
</dbReference>
<comment type="caution">
    <text evidence="12">The sequence shown here is derived from an EMBL/GenBank/DDBJ whole genome shotgun (WGS) entry which is preliminary data.</text>
</comment>
<dbReference type="Gene3D" id="3.60.21.10">
    <property type="match status" value="1"/>
</dbReference>
<feature type="domain" description="Calcineurin-like phosphoesterase" evidence="11">
    <location>
        <begin position="10"/>
        <end position="207"/>
    </location>
</feature>
<feature type="binding site" evidence="10">
    <location>
        <position position="171"/>
    </location>
    <ligand>
        <name>substrate</name>
    </ligand>
</feature>
<keyword evidence="1 10" id="KW-1003">Cell membrane</keyword>
<comment type="cofactor">
    <cofactor evidence="10">
        <name>Mn(2+)</name>
        <dbReference type="ChEBI" id="CHEBI:29035"/>
    </cofactor>
    <text evidence="10">Binds 2 Mn(2+) ions per subunit in a binuclear metal center.</text>
</comment>
<dbReference type="RefSeq" id="WP_123237284.1">
    <property type="nucleotide sequence ID" value="NZ_RJVP01000003.1"/>
</dbReference>
<evidence type="ECO:0000256" key="1">
    <source>
        <dbReference type="ARBA" id="ARBA00022475"/>
    </source>
</evidence>
<feature type="binding site" evidence="10">
    <location>
        <position position="203"/>
    </location>
    <ligand>
        <name>Mn(2+)</name>
        <dbReference type="ChEBI" id="CHEBI:29035"/>
        <label>2</label>
    </ligand>
</feature>
<comment type="catalytic activity">
    <reaction evidence="10">
        <text>UDP-2-N,3-O-bis[(3R)-3-hydroxytetradecanoyl]-alpha-D-glucosamine + H2O = 2-N,3-O-bis[(3R)-3-hydroxytetradecanoyl]-alpha-D-glucosaminyl 1-phosphate + UMP + 2 H(+)</text>
        <dbReference type="Rhea" id="RHEA:25213"/>
        <dbReference type="ChEBI" id="CHEBI:15377"/>
        <dbReference type="ChEBI" id="CHEBI:15378"/>
        <dbReference type="ChEBI" id="CHEBI:57865"/>
        <dbReference type="ChEBI" id="CHEBI:57957"/>
        <dbReference type="ChEBI" id="CHEBI:78847"/>
        <dbReference type="EC" id="3.6.1.54"/>
    </reaction>
</comment>
<comment type="similarity">
    <text evidence="10">Belongs to the LpxH family.</text>
</comment>
<keyword evidence="7 10" id="KW-0443">Lipid metabolism</keyword>
<comment type="pathway">
    <text evidence="10">Glycolipid biosynthesis; lipid IV(A) biosynthesis; lipid IV(A) from (3R)-3-hydroxytetradecanoyl-[acyl-carrier-protein] and UDP-N-acetyl-alpha-D-glucosamine: step 4/6.</text>
</comment>
<dbReference type="PANTHER" id="PTHR34990:SF1">
    <property type="entry name" value="UDP-2,3-DIACYLGLUCOSAMINE HYDROLASE"/>
    <property type="match status" value="1"/>
</dbReference>
<keyword evidence="13" id="KW-1185">Reference proteome</keyword>
<dbReference type="GO" id="GO:0019897">
    <property type="term" value="C:extrinsic component of plasma membrane"/>
    <property type="evidence" value="ECO:0007669"/>
    <property type="project" value="UniProtKB-UniRule"/>
</dbReference>
<dbReference type="GO" id="GO:0030145">
    <property type="term" value="F:manganese ion binding"/>
    <property type="evidence" value="ECO:0007669"/>
    <property type="project" value="UniProtKB-UniRule"/>
</dbReference>
<evidence type="ECO:0000256" key="4">
    <source>
        <dbReference type="ARBA" id="ARBA00022556"/>
    </source>
</evidence>
<name>A0A3N0V0U2_9PROT</name>
<feature type="binding site" evidence="10">
    <location>
        <position position="167"/>
    </location>
    <ligand>
        <name>substrate</name>
    </ligand>
</feature>
<feature type="binding site" evidence="10">
    <location>
        <begin position="86"/>
        <end position="87"/>
    </location>
    <ligand>
        <name>substrate</name>
    </ligand>
</feature>
<accession>A0A3N0V0U2</accession>
<dbReference type="UniPathway" id="UPA00359">
    <property type="reaction ID" value="UER00480"/>
</dbReference>
<dbReference type="NCBIfam" id="TIGR01854">
    <property type="entry name" value="lipid_A_lpxH"/>
    <property type="match status" value="1"/>
</dbReference>
<dbReference type="GO" id="GO:0009245">
    <property type="term" value="P:lipid A biosynthetic process"/>
    <property type="evidence" value="ECO:0007669"/>
    <property type="project" value="UniProtKB-UniRule"/>
</dbReference>
<reference evidence="12 13" key="1">
    <citation type="submission" date="2018-10" db="EMBL/GenBank/DDBJ databases">
        <authorList>
            <person name="Chen W.-M."/>
        </authorList>
    </citation>
    <scope>NUCLEOTIDE SEQUENCE [LARGE SCALE GENOMIC DNA]</scope>
    <source>
        <strain evidence="12 13">H-5</strain>
    </source>
</reference>
<feature type="binding site" evidence="10">
    <location>
        <position position="47"/>
    </location>
    <ligand>
        <name>Mn(2+)</name>
        <dbReference type="ChEBI" id="CHEBI:29035"/>
        <label>2</label>
    </ligand>
</feature>
<dbReference type="InterPro" id="IPR043461">
    <property type="entry name" value="LpxH-like"/>
</dbReference>
<keyword evidence="9 10" id="KW-0464">Manganese</keyword>
<keyword evidence="8 10" id="KW-0472">Membrane</keyword>
<feature type="binding site" evidence="10">
    <location>
        <position position="203"/>
    </location>
    <ligand>
        <name>substrate</name>
    </ligand>
</feature>
<gene>
    <name evidence="10" type="primary">lpxH</name>
    <name evidence="12" type="ORF">ED236_07195</name>
</gene>
<dbReference type="HAMAP" id="MF_00575">
    <property type="entry name" value="LpxH"/>
    <property type="match status" value="1"/>
</dbReference>
<feature type="binding site" evidence="10">
    <location>
        <position position="205"/>
    </location>
    <ligand>
        <name>Mn(2+)</name>
        <dbReference type="ChEBI" id="CHEBI:29035"/>
        <label>1</label>
    </ligand>
</feature>
<proteinExistence type="inferred from homology"/>
<dbReference type="InterPro" id="IPR010138">
    <property type="entry name" value="UDP-diacylglucosamine_Hdrlase"/>
</dbReference>
<evidence type="ECO:0000256" key="2">
    <source>
        <dbReference type="ARBA" id="ARBA00022516"/>
    </source>
</evidence>
<dbReference type="EC" id="3.6.1.54" evidence="10"/>
<dbReference type="PANTHER" id="PTHR34990">
    <property type="entry name" value="UDP-2,3-DIACYLGLUCOSAMINE HYDROLASE-RELATED"/>
    <property type="match status" value="1"/>
</dbReference>
<dbReference type="Proteomes" id="UP000275137">
    <property type="component" value="Unassembled WGS sequence"/>
</dbReference>
<evidence type="ECO:0000256" key="8">
    <source>
        <dbReference type="ARBA" id="ARBA00023136"/>
    </source>
</evidence>
<feature type="binding site" evidence="10">
    <location>
        <position position="129"/>
    </location>
    <ligand>
        <name>substrate</name>
    </ligand>
</feature>
<evidence type="ECO:0000256" key="7">
    <source>
        <dbReference type="ARBA" id="ARBA00023098"/>
    </source>
</evidence>
<protein>
    <recommendedName>
        <fullName evidence="10">UDP-2,3-diacylglucosamine hydrolase</fullName>
        <ecNumber evidence="10">3.6.1.54</ecNumber>
    </recommendedName>
    <alternativeName>
        <fullName evidence="10">UDP-2,3-diacylglucosamine diphosphatase</fullName>
    </alternativeName>
</protein>
<organism evidence="12 13">
    <name type="scientific">Pseudomethylobacillus aquaticus</name>
    <dbReference type="NCBI Taxonomy" id="2676064"/>
    <lineage>
        <taxon>Bacteria</taxon>
        <taxon>Pseudomonadati</taxon>
        <taxon>Pseudomonadota</taxon>
        <taxon>Betaproteobacteria</taxon>
        <taxon>Nitrosomonadales</taxon>
        <taxon>Methylophilaceae</taxon>
        <taxon>Pseudomethylobacillus</taxon>
    </lineage>
</organism>
<evidence type="ECO:0000256" key="10">
    <source>
        <dbReference type="HAMAP-Rule" id="MF_00575"/>
    </source>
</evidence>
<evidence type="ECO:0000313" key="13">
    <source>
        <dbReference type="Proteomes" id="UP000275137"/>
    </source>
</evidence>
<sequence length="249" mass="27615">MHSASSPHSLFISDLHLCSSRPAITALFLDFLSSTALQADALYVLGDLFEYWAGDDDLDDPHHQAVITAFQQLHAAGTNTYFIHGNRDFLIGARFAAASGMTLLTDPHALTLYGHNIVLSHGDALCTDDTDYQRFRQQVRTTDWQAGFLGLPLATRKAQIEALRQRSEQEKSHKSMQIMDVNGDAVDALLRAQDYPALLIHGHTHRPGHHTLVVDGRQCERWVLGDWYEQGSCLRLDATGCLPLPVSQG</sequence>
<feature type="binding site" evidence="10">
    <location>
        <position position="174"/>
    </location>
    <ligand>
        <name>substrate</name>
    </ligand>
</feature>
<feature type="binding site" evidence="10">
    <location>
        <position position="14"/>
    </location>
    <ligand>
        <name>Mn(2+)</name>
        <dbReference type="ChEBI" id="CHEBI:29035"/>
        <label>1</label>
    </ligand>
</feature>
<keyword evidence="4 10" id="KW-0441">Lipid A biosynthesis</keyword>
<keyword evidence="2 10" id="KW-0444">Lipid biosynthesis</keyword>
<feature type="binding site" evidence="10">
    <location>
        <position position="86"/>
    </location>
    <ligand>
        <name>Mn(2+)</name>
        <dbReference type="ChEBI" id="CHEBI:29035"/>
        <label>2</label>
    </ligand>
</feature>
<evidence type="ECO:0000256" key="6">
    <source>
        <dbReference type="ARBA" id="ARBA00022801"/>
    </source>
</evidence>